<dbReference type="Proteomes" id="UP000092993">
    <property type="component" value="Unassembled WGS sequence"/>
</dbReference>
<dbReference type="PROSITE" id="PS50294">
    <property type="entry name" value="WD_REPEATS_REGION"/>
    <property type="match status" value="3"/>
</dbReference>
<evidence type="ECO:0000256" key="2">
    <source>
        <dbReference type="ARBA" id="ARBA00022737"/>
    </source>
</evidence>
<dbReference type="CDD" id="cd00200">
    <property type="entry name" value="WD40"/>
    <property type="match status" value="1"/>
</dbReference>
<feature type="repeat" description="WD" evidence="3">
    <location>
        <begin position="1031"/>
        <end position="1072"/>
    </location>
</feature>
<reference evidence="6 7" key="1">
    <citation type="submission" date="2016-03" db="EMBL/GenBank/DDBJ databases">
        <title>Whole genome sequencing of Grifola frondosa 9006-11.</title>
        <authorList>
            <person name="Min B."/>
            <person name="Park H."/>
            <person name="Kim J.-G."/>
            <person name="Cho H."/>
            <person name="Oh Y.-L."/>
            <person name="Kong W.-S."/>
            <person name="Choi I.-G."/>
        </authorList>
    </citation>
    <scope>NUCLEOTIDE SEQUENCE [LARGE SCALE GENOMIC DNA]</scope>
    <source>
        <strain evidence="6 7">9006-11</strain>
    </source>
</reference>
<evidence type="ECO:0000313" key="7">
    <source>
        <dbReference type="Proteomes" id="UP000092993"/>
    </source>
</evidence>
<protein>
    <submittedName>
        <fullName evidence="6">Vegetative incompatibility protein HET-E-1</fullName>
    </submittedName>
</protein>
<dbReference type="Pfam" id="PF00400">
    <property type="entry name" value="WD40"/>
    <property type="match status" value="3"/>
</dbReference>
<dbReference type="Gene3D" id="3.40.50.300">
    <property type="entry name" value="P-loop containing nucleotide triphosphate hydrolases"/>
    <property type="match status" value="1"/>
</dbReference>
<organism evidence="6 7">
    <name type="scientific">Grifola frondosa</name>
    <name type="common">Maitake</name>
    <name type="synonym">Polyporus frondosus</name>
    <dbReference type="NCBI Taxonomy" id="5627"/>
    <lineage>
        <taxon>Eukaryota</taxon>
        <taxon>Fungi</taxon>
        <taxon>Dikarya</taxon>
        <taxon>Basidiomycota</taxon>
        <taxon>Agaricomycotina</taxon>
        <taxon>Agaricomycetes</taxon>
        <taxon>Polyporales</taxon>
        <taxon>Grifolaceae</taxon>
        <taxon>Grifola</taxon>
    </lineage>
</organism>
<evidence type="ECO:0000313" key="6">
    <source>
        <dbReference type="EMBL" id="OBZ65626.1"/>
    </source>
</evidence>
<keyword evidence="7" id="KW-1185">Reference proteome</keyword>
<feature type="coiled-coil region" evidence="4">
    <location>
        <begin position="64"/>
        <end position="125"/>
    </location>
</feature>
<dbReference type="Gene3D" id="2.130.10.10">
    <property type="entry name" value="YVTN repeat-like/Quinoprotein amine dehydrogenase"/>
    <property type="match status" value="3"/>
</dbReference>
<keyword evidence="2" id="KW-0677">Repeat</keyword>
<feature type="repeat" description="WD" evidence="3">
    <location>
        <begin position="1073"/>
        <end position="1114"/>
    </location>
</feature>
<dbReference type="SMART" id="SM00320">
    <property type="entry name" value="WD40"/>
    <property type="match status" value="6"/>
</dbReference>
<dbReference type="Pfam" id="PF24883">
    <property type="entry name" value="NPHP3_N"/>
    <property type="match status" value="1"/>
</dbReference>
<dbReference type="InterPro" id="IPR015943">
    <property type="entry name" value="WD40/YVTN_repeat-like_dom_sf"/>
</dbReference>
<dbReference type="InterPro" id="IPR011047">
    <property type="entry name" value="Quinoprotein_ADH-like_sf"/>
</dbReference>
<dbReference type="InterPro" id="IPR050349">
    <property type="entry name" value="WD_LIS1/nudF_dynein_reg"/>
</dbReference>
<dbReference type="SUPFAM" id="SSF50998">
    <property type="entry name" value="Quinoprotein alcohol dehydrogenase-like"/>
    <property type="match status" value="1"/>
</dbReference>
<feature type="domain" description="Nephrocystin 3-like N-terminal" evidence="5">
    <location>
        <begin position="237"/>
        <end position="392"/>
    </location>
</feature>
<dbReference type="PANTHER" id="PTHR44129">
    <property type="entry name" value="WD REPEAT-CONTAINING PROTEIN POP1"/>
    <property type="match status" value="1"/>
</dbReference>
<dbReference type="PROSITE" id="PS50082">
    <property type="entry name" value="WD_REPEATS_2"/>
    <property type="match status" value="3"/>
</dbReference>
<evidence type="ECO:0000256" key="4">
    <source>
        <dbReference type="SAM" id="Coils"/>
    </source>
</evidence>
<dbReference type="STRING" id="5627.A0A1C7LN37"/>
<dbReference type="OrthoDB" id="2804352at2759"/>
<dbReference type="CDD" id="cd00009">
    <property type="entry name" value="AAA"/>
    <property type="match status" value="1"/>
</dbReference>
<evidence type="ECO:0000259" key="5">
    <source>
        <dbReference type="Pfam" id="PF24883"/>
    </source>
</evidence>
<dbReference type="InterPro" id="IPR019775">
    <property type="entry name" value="WD40_repeat_CS"/>
</dbReference>
<dbReference type="EMBL" id="LUGG01000043">
    <property type="protein sequence ID" value="OBZ65626.1"/>
    <property type="molecule type" value="Genomic_DNA"/>
</dbReference>
<name>A0A1C7LN37_GRIFR</name>
<gene>
    <name evidence="6" type="primary">HET-E1_13</name>
    <name evidence="6" type="ORF">A0H81_14455</name>
</gene>
<dbReference type="SUPFAM" id="SSF52540">
    <property type="entry name" value="P-loop containing nucleoside triphosphate hydrolases"/>
    <property type="match status" value="1"/>
</dbReference>
<proteinExistence type="predicted"/>
<sequence length="1386" mass="154222">MPSSIEVDDILGGSKTILDLAAQALSFAPIPGLDVAATALSSIIAKVQQTRGNDETARDLARSINELATRMKTAAESVQKIKSEMVSDSQEAEPNVESSALNERVKVLQKRLKELEKEADEIPKHKFTAKFFRSGQITIEMLVDDMANEVRRLVRGVANIQHGVSDIRHGVSNVEYGVSNIQYRQDREHDGKILEALPHADASYRSAGNASKSTYLEGTRTALLDELYSWATGMSTDLQDRPVYVLSGAAGTGKSTIAYEMARRLEEEGLLGASFFFLRGSEDRNSTRLVFSTLAYQLAQLQPILYPHIVGAAEDHLKRGVQQQMEFVIDELITGPLRKVSSTAKPSVIIIDAVDECTEAAQELVPRMLHLLLRCMLDLRDQFPLRVLITTRPELHIEQALESADFSSITKPFMLHDIPRVVVDKDIELYLEKRIHEIPSHAELLSTHPETVSMLTKVAEGLFIYAKLAVDFLHSDPDCVEENLNLLLSSNPHDGTSALDPLDKLYLTVLESAFPNVESEKALRDRMRKVLGGIAMLRDHLSVDVWASLMGLKANEIRSVIRRLGAVLIFNLGDSKSKLYPLHASFPQFLIDHTRCTKTAFYVDPKVQNRSFAEICLSLLVRDGVLRRNMCRLSNPLLHKDEIPDLSTRVQQFIPEHVQYTCLHWAFHVCDSEWASPDVDDLVNLVQTFYTKKLLFWMETLSFMGRLDVGVTALLNIRDWYKMHATIHDDTFALLNDAYRFILEYYTPIDICPEQLYISGLAFAPSCRLVDVYSREIDTSLVILPKRDHRWSACLRAIEVPDNHPREVHFSAGDHRIVTCCDSGYIYTFDAHSGAALNVMGSEDGAKRNSFIDISISPDSTQLLDAFVQPHAEDGSLSHSDIQVWNATSGALVRRLILDDIFTTTSYSPDGDRIIIVTPSGLHTLDARTGEPSDIVKWQPQLSLPGDHGFYHCTASSVYFSSDQTQVVSLAADKTLYIYDGNTGHLRHTLEHTNTIWSTAFFPDGAKLVSSGKAGRVYIWDLISGECLQGLKGHNGAVVCVAVSTAGDRIASSGSDLVVCLWDSCSGSLLTILRGHTSWVGSLSFSSDGDRLASSSADKTVRIWDITAAEEEAYTALDTTTWVEGVEFSSDGMYLASITERGVRIWTLLFTASKADDQLRIVALFAPSVALWDVCSGELVAMESRSQHSNHGMCVSLDGEWIAATTRHGSDSRNMTWVTVWKASDLSMQWASQIEVMAHSMQRIRFSSNSARVYVYVFDNAHRDAGTLHIRACSSGEVLEPSEEETEFSEEQEYEIREHQNKFYVDDGWIYSKELGGTALCWLPPSLRRHLIPKTLYMEASFHRYFAVGSGSGSVTLLNLSNLICLISQGENVDASGRSPGGYSRS</sequence>
<dbReference type="InterPro" id="IPR036322">
    <property type="entry name" value="WD40_repeat_dom_sf"/>
</dbReference>
<keyword evidence="4" id="KW-0175">Coiled coil</keyword>
<dbReference type="OMA" id="NENDICT"/>
<dbReference type="InterPro" id="IPR001680">
    <property type="entry name" value="WD40_rpt"/>
</dbReference>
<dbReference type="InterPro" id="IPR056884">
    <property type="entry name" value="NPHP3-like_N"/>
</dbReference>
<keyword evidence="1 3" id="KW-0853">WD repeat</keyword>
<feature type="repeat" description="WD" evidence="3">
    <location>
        <begin position="989"/>
        <end position="1030"/>
    </location>
</feature>
<comment type="caution">
    <text evidence="6">The sequence shown here is derived from an EMBL/GenBank/DDBJ whole genome shotgun (WGS) entry which is preliminary data.</text>
</comment>
<dbReference type="InterPro" id="IPR027417">
    <property type="entry name" value="P-loop_NTPase"/>
</dbReference>
<dbReference type="PROSITE" id="PS00678">
    <property type="entry name" value="WD_REPEATS_1"/>
    <property type="match status" value="1"/>
</dbReference>
<evidence type="ECO:0000256" key="3">
    <source>
        <dbReference type="PROSITE-ProRule" id="PRU00221"/>
    </source>
</evidence>
<accession>A0A1C7LN37</accession>
<dbReference type="SUPFAM" id="SSF50978">
    <property type="entry name" value="WD40 repeat-like"/>
    <property type="match status" value="1"/>
</dbReference>
<evidence type="ECO:0000256" key="1">
    <source>
        <dbReference type="ARBA" id="ARBA00022574"/>
    </source>
</evidence>